<dbReference type="Pfam" id="PF00356">
    <property type="entry name" value="LacI"/>
    <property type="match status" value="1"/>
</dbReference>
<evidence type="ECO:0000313" key="6">
    <source>
        <dbReference type="Proteomes" id="UP000184038"/>
    </source>
</evidence>
<dbReference type="PROSITE" id="PS00356">
    <property type="entry name" value="HTH_LACI_1"/>
    <property type="match status" value="1"/>
</dbReference>
<evidence type="ECO:0000256" key="3">
    <source>
        <dbReference type="ARBA" id="ARBA00023163"/>
    </source>
</evidence>
<dbReference type="Gene3D" id="3.40.50.2300">
    <property type="match status" value="2"/>
</dbReference>
<organism evidence="5 6">
    <name type="scientific">Anaerosporobacter mobilis DSM 15930</name>
    <dbReference type="NCBI Taxonomy" id="1120996"/>
    <lineage>
        <taxon>Bacteria</taxon>
        <taxon>Bacillati</taxon>
        <taxon>Bacillota</taxon>
        <taxon>Clostridia</taxon>
        <taxon>Lachnospirales</taxon>
        <taxon>Lachnospiraceae</taxon>
        <taxon>Anaerosporobacter</taxon>
    </lineage>
</organism>
<evidence type="ECO:0000313" key="5">
    <source>
        <dbReference type="EMBL" id="SHM65844.1"/>
    </source>
</evidence>
<name>A0A1M7KKC3_9FIRM</name>
<dbReference type="Gene3D" id="1.10.260.40">
    <property type="entry name" value="lambda repressor-like DNA-binding domains"/>
    <property type="match status" value="1"/>
</dbReference>
<dbReference type="SUPFAM" id="SSF53822">
    <property type="entry name" value="Periplasmic binding protein-like I"/>
    <property type="match status" value="1"/>
</dbReference>
<gene>
    <name evidence="5" type="ORF">SAMN02746066_02776</name>
</gene>
<dbReference type="SMART" id="SM00354">
    <property type="entry name" value="HTH_LACI"/>
    <property type="match status" value="1"/>
</dbReference>
<sequence length="329" mass="37227">MATIKEIAEVVGVSSATVSRVLNYDDTISVNDETRNSIFRVADELGYKKKVINPKIENVAFLYWVSDKDELEDVYYKTIRTEIEKEAAQRNIKLTVYKKNQGMKAIDKNSSVFIALGWFNRSELNYLNRIIENGIFIDSSPDERYFDAVRPNLDSVVTQIVDYFIEKGHKSLGFIGGTDRNIDTCETSMDVREWSFRESAKYYGVLEEKNIFVTEYFSVEEGYRLATKAIEALGDAVPTAFCVASDTLAIGALQAFNEHGFAIPERVAFFSINDVSVAQYVSPPLTTFHIDIPLLCEAALDLVQERMIKGRKITKTVFVNGTPIFRKSC</sequence>
<dbReference type="PANTHER" id="PTHR30146:SF149">
    <property type="entry name" value="HTH-TYPE TRANSCRIPTIONAL REGULATOR EBGR"/>
    <property type="match status" value="1"/>
</dbReference>
<accession>A0A1M7KKC3</accession>
<evidence type="ECO:0000256" key="2">
    <source>
        <dbReference type="ARBA" id="ARBA00023125"/>
    </source>
</evidence>
<dbReference type="InterPro" id="IPR000843">
    <property type="entry name" value="HTH_LacI"/>
</dbReference>
<dbReference type="GO" id="GO:0003700">
    <property type="term" value="F:DNA-binding transcription factor activity"/>
    <property type="evidence" value="ECO:0007669"/>
    <property type="project" value="TreeGrafter"/>
</dbReference>
<dbReference type="CDD" id="cd01392">
    <property type="entry name" value="HTH_LacI"/>
    <property type="match status" value="1"/>
</dbReference>
<dbReference type="GO" id="GO:0000976">
    <property type="term" value="F:transcription cis-regulatory region binding"/>
    <property type="evidence" value="ECO:0007669"/>
    <property type="project" value="TreeGrafter"/>
</dbReference>
<dbReference type="EMBL" id="FRCP01000014">
    <property type="protein sequence ID" value="SHM65844.1"/>
    <property type="molecule type" value="Genomic_DNA"/>
</dbReference>
<dbReference type="RefSeq" id="WP_073288710.1">
    <property type="nucleotide sequence ID" value="NZ_FRCP01000014.1"/>
</dbReference>
<keyword evidence="3" id="KW-0804">Transcription</keyword>
<dbReference type="InterPro" id="IPR046335">
    <property type="entry name" value="LacI/GalR-like_sensor"/>
</dbReference>
<dbReference type="InterPro" id="IPR010982">
    <property type="entry name" value="Lambda_DNA-bd_dom_sf"/>
</dbReference>
<dbReference type="Pfam" id="PF13377">
    <property type="entry name" value="Peripla_BP_3"/>
    <property type="match status" value="1"/>
</dbReference>
<dbReference type="STRING" id="1120996.SAMN02746066_02776"/>
<protein>
    <submittedName>
        <fullName evidence="5">LacI family transcriptional regulator</fullName>
    </submittedName>
</protein>
<dbReference type="CDD" id="cd01544">
    <property type="entry name" value="PBP1_GalR"/>
    <property type="match status" value="1"/>
</dbReference>
<dbReference type="Proteomes" id="UP000184038">
    <property type="component" value="Unassembled WGS sequence"/>
</dbReference>
<dbReference type="PRINTS" id="PR00036">
    <property type="entry name" value="HTHLACI"/>
</dbReference>
<keyword evidence="6" id="KW-1185">Reference proteome</keyword>
<dbReference type="InterPro" id="IPR028082">
    <property type="entry name" value="Peripla_BP_I"/>
</dbReference>
<keyword evidence="1" id="KW-0805">Transcription regulation</keyword>
<dbReference type="PROSITE" id="PS50932">
    <property type="entry name" value="HTH_LACI_2"/>
    <property type="match status" value="1"/>
</dbReference>
<evidence type="ECO:0000259" key="4">
    <source>
        <dbReference type="PROSITE" id="PS50932"/>
    </source>
</evidence>
<dbReference type="AlphaFoldDB" id="A0A1M7KKC3"/>
<feature type="domain" description="HTH lacI-type" evidence="4">
    <location>
        <begin position="2"/>
        <end position="48"/>
    </location>
</feature>
<dbReference type="OrthoDB" id="3180992at2"/>
<evidence type="ECO:0000256" key="1">
    <source>
        <dbReference type="ARBA" id="ARBA00023015"/>
    </source>
</evidence>
<proteinExistence type="predicted"/>
<reference evidence="5 6" key="1">
    <citation type="submission" date="2016-11" db="EMBL/GenBank/DDBJ databases">
        <authorList>
            <person name="Jaros S."/>
            <person name="Januszkiewicz K."/>
            <person name="Wedrychowicz H."/>
        </authorList>
    </citation>
    <scope>NUCLEOTIDE SEQUENCE [LARGE SCALE GENOMIC DNA]</scope>
    <source>
        <strain evidence="5 6">DSM 15930</strain>
    </source>
</reference>
<dbReference type="SUPFAM" id="SSF47413">
    <property type="entry name" value="lambda repressor-like DNA-binding domains"/>
    <property type="match status" value="1"/>
</dbReference>
<keyword evidence="2" id="KW-0238">DNA-binding</keyword>
<dbReference type="PANTHER" id="PTHR30146">
    <property type="entry name" value="LACI-RELATED TRANSCRIPTIONAL REPRESSOR"/>
    <property type="match status" value="1"/>
</dbReference>